<sequence length="334" mass="37461">MNPAVRLLKEYVPKIDARIAQYFDREIKKGFGFNGRQVQLVREILEHSREYILRPTKRLRASFVHYGYKLSGKEPDEKVWQSAVGVELIHAALLMHDDFMDEDETRRGGLTTHKYFGGGHYGDAMAVNVGDVLLCLGFELIEDRGVFRAIANTAYGQAYDVSLESFGKWTEDDVLTVHKAKTAIYTYENPLFIGAHLAGLSQKALEILHEYAMDGGVAFQLRDDVLGVFGDPKETGKSADSDLRQGKCTLLILKALDCPKVQKIWGKRDADKGDIELAKKAIRDSGSLEYSLNLMRKLAGRAAVSAAKLRELKLNPEAIDYLQGIAEYMVQREV</sequence>
<evidence type="ECO:0000256" key="2">
    <source>
        <dbReference type="ARBA" id="ARBA00006706"/>
    </source>
</evidence>
<evidence type="ECO:0000313" key="8">
    <source>
        <dbReference type="Proteomes" id="UP000034264"/>
    </source>
</evidence>
<dbReference type="InterPro" id="IPR000092">
    <property type="entry name" value="Polyprenyl_synt"/>
</dbReference>
<evidence type="ECO:0000256" key="3">
    <source>
        <dbReference type="ARBA" id="ARBA00022679"/>
    </source>
</evidence>
<name>A0A0G1M3H2_9BACT</name>
<evidence type="ECO:0000256" key="1">
    <source>
        <dbReference type="ARBA" id="ARBA00001946"/>
    </source>
</evidence>
<dbReference type="SFLD" id="SFLDS00005">
    <property type="entry name" value="Isoprenoid_Synthase_Type_I"/>
    <property type="match status" value="1"/>
</dbReference>
<reference evidence="7 8" key="1">
    <citation type="journal article" date="2015" name="Nature">
        <title>rRNA introns, odd ribosomes, and small enigmatic genomes across a large radiation of phyla.</title>
        <authorList>
            <person name="Brown C.T."/>
            <person name="Hug L.A."/>
            <person name="Thomas B.C."/>
            <person name="Sharon I."/>
            <person name="Castelle C.J."/>
            <person name="Singh A."/>
            <person name="Wilkins M.J."/>
            <person name="Williams K.H."/>
            <person name="Banfield J.F."/>
        </authorList>
    </citation>
    <scope>NUCLEOTIDE SEQUENCE [LARGE SCALE GENOMIC DNA]</scope>
</reference>
<dbReference type="GO" id="GO:0046872">
    <property type="term" value="F:metal ion binding"/>
    <property type="evidence" value="ECO:0007669"/>
    <property type="project" value="UniProtKB-KW"/>
</dbReference>
<dbReference type="GO" id="GO:0004659">
    <property type="term" value="F:prenyltransferase activity"/>
    <property type="evidence" value="ECO:0007669"/>
    <property type="project" value="InterPro"/>
</dbReference>
<dbReference type="InterPro" id="IPR008949">
    <property type="entry name" value="Isoprenoid_synthase_dom_sf"/>
</dbReference>
<dbReference type="CDD" id="cd00685">
    <property type="entry name" value="Trans_IPPS_HT"/>
    <property type="match status" value="1"/>
</dbReference>
<dbReference type="PROSITE" id="PS00723">
    <property type="entry name" value="POLYPRENYL_SYNTHASE_1"/>
    <property type="match status" value="1"/>
</dbReference>
<protein>
    <recommendedName>
        <fullName evidence="9">Polyprenyl synthetase superfamily</fullName>
    </recommendedName>
</protein>
<evidence type="ECO:0000256" key="4">
    <source>
        <dbReference type="ARBA" id="ARBA00022723"/>
    </source>
</evidence>
<dbReference type="Gene3D" id="1.10.600.10">
    <property type="entry name" value="Farnesyl Diphosphate Synthase"/>
    <property type="match status" value="1"/>
</dbReference>
<keyword evidence="3 6" id="KW-0808">Transferase</keyword>
<dbReference type="InterPro" id="IPR033749">
    <property type="entry name" value="Polyprenyl_synt_CS"/>
</dbReference>
<evidence type="ECO:0000256" key="6">
    <source>
        <dbReference type="RuleBase" id="RU004466"/>
    </source>
</evidence>
<evidence type="ECO:0008006" key="9">
    <source>
        <dbReference type="Google" id="ProtNLM"/>
    </source>
</evidence>
<gene>
    <name evidence="7" type="ORF">UX05_C0008G0016</name>
</gene>
<dbReference type="PANTHER" id="PTHR12001:SF85">
    <property type="entry name" value="SHORT CHAIN ISOPRENYL DIPHOSPHATE SYNTHASE"/>
    <property type="match status" value="1"/>
</dbReference>
<comment type="cofactor">
    <cofactor evidence="1">
        <name>Mg(2+)</name>
        <dbReference type="ChEBI" id="CHEBI:18420"/>
    </cofactor>
</comment>
<dbReference type="AlphaFoldDB" id="A0A0G1M3H2"/>
<evidence type="ECO:0000256" key="5">
    <source>
        <dbReference type="ARBA" id="ARBA00022842"/>
    </source>
</evidence>
<comment type="similarity">
    <text evidence="2 6">Belongs to the FPP/GGPP synthase family.</text>
</comment>
<dbReference type="SUPFAM" id="SSF48576">
    <property type="entry name" value="Terpenoid synthases"/>
    <property type="match status" value="1"/>
</dbReference>
<dbReference type="PATRIC" id="fig|1618366.3.peg.640"/>
<dbReference type="PANTHER" id="PTHR12001">
    <property type="entry name" value="GERANYLGERANYL PYROPHOSPHATE SYNTHASE"/>
    <property type="match status" value="1"/>
</dbReference>
<organism evidence="7 8">
    <name type="scientific">Candidatus Amesbacteria bacterium GW2011_GWC2_45_19</name>
    <dbReference type="NCBI Taxonomy" id="1618366"/>
    <lineage>
        <taxon>Bacteria</taxon>
        <taxon>Candidatus Amesiibacteriota</taxon>
    </lineage>
</organism>
<dbReference type="GO" id="GO:0008299">
    <property type="term" value="P:isoprenoid biosynthetic process"/>
    <property type="evidence" value="ECO:0007669"/>
    <property type="project" value="InterPro"/>
</dbReference>
<keyword evidence="5" id="KW-0460">Magnesium</keyword>
<comment type="caution">
    <text evidence="7">The sequence shown here is derived from an EMBL/GenBank/DDBJ whole genome shotgun (WGS) entry which is preliminary data.</text>
</comment>
<proteinExistence type="inferred from homology"/>
<dbReference type="Pfam" id="PF00348">
    <property type="entry name" value="polyprenyl_synt"/>
    <property type="match status" value="1"/>
</dbReference>
<evidence type="ECO:0000313" key="7">
    <source>
        <dbReference type="EMBL" id="KKU02739.1"/>
    </source>
</evidence>
<dbReference type="Proteomes" id="UP000034264">
    <property type="component" value="Unassembled WGS sequence"/>
</dbReference>
<accession>A0A0G1M3H2</accession>
<keyword evidence="4" id="KW-0479">Metal-binding</keyword>
<dbReference type="EMBL" id="LCKS01000008">
    <property type="protein sequence ID" value="KKU02739.1"/>
    <property type="molecule type" value="Genomic_DNA"/>
</dbReference>